<evidence type="ECO:0000313" key="3">
    <source>
        <dbReference type="Proteomes" id="UP000094527"/>
    </source>
</evidence>
<proteinExistence type="inferred from homology"/>
<organism evidence="2 3">
    <name type="scientific">Orchesella cincta</name>
    <name type="common">Springtail</name>
    <name type="synonym">Podura cincta</name>
    <dbReference type="NCBI Taxonomy" id="48709"/>
    <lineage>
        <taxon>Eukaryota</taxon>
        <taxon>Metazoa</taxon>
        <taxon>Ecdysozoa</taxon>
        <taxon>Arthropoda</taxon>
        <taxon>Hexapoda</taxon>
        <taxon>Collembola</taxon>
        <taxon>Entomobryomorpha</taxon>
        <taxon>Entomobryoidea</taxon>
        <taxon>Orchesellidae</taxon>
        <taxon>Orchesellinae</taxon>
        <taxon>Orchesella</taxon>
    </lineage>
</organism>
<dbReference type="STRING" id="48709.A0A1D2M2Z0"/>
<dbReference type="Proteomes" id="UP000094527">
    <property type="component" value="Unassembled WGS sequence"/>
</dbReference>
<dbReference type="PANTHER" id="PTHR13806">
    <property type="entry name" value="FLOTILLIN-RELATED"/>
    <property type="match status" value="1"/>
</dbReference>
<dbReference type="AlphaFoldDB" id="A0A1D2M2Z0"/>
<evidence type="ECO:0000313" key="2">
    <source>
        <dbReference type="EMBL" id="ODM87281.1"/>
    </source>
</evidence>
<dbReference type="InterPro" id="IPR027705">
    <property type="entry name" value="Flotillin_fam"/>
</dbReference>
<protein>
    <submittedName>
        <fullName evidence="2">Flotillin-2</fullName>
    </submittedName>
</protein>
<dbReference type="GO" id="GO:0045661">
    <property type="term" value="P:regulation of myoblast differentiation"/>
    <property type="evidence" value="ECO:0007669"/>
    <property type="project" value="TreeGrafter"/>
</dbReference>
<dbReference type="GO" id="GO:0002020">
    <property type="term" value="F:protease binding"/>
    <property type="evidence" value="ECO:0007669"/>
    <property type="project" value="TreeGrafter"/>
</dbReference>
<accession>A0A1D2M2Z0</accession>
<dbReference type="InterPro" id="IPR036013">
    <property type="entry name" value="Band_7/SPFH_dom_sf"/>
</dbReference>
<keyword evidence="3" id="KW-1185">Reference proteome</keyword>
<dbReference type="GO" id="GO:0031410">
    <property type="term" value="C:cytoplasmic vesicle"/>
    <property type="evidence" value="ECO:0007669"/>
    <property type="project" value="TreeGrafter"/>
</dbReference>
<name>A0A1D2M2Z0_ORCCI</name>
<sequence length="314" mass="33771">MVDTYCGRSVSRPGSVCALVREVAAPDVGSMGIEILSFTIKDVSDDVEYLSSLGKSQTEDADVGVAQAGRDAGIRESECQKSAMDVKYSTDTKVEDCFRVYKLQQAAFDREINTAKAEAALAYELSAAKVSQKLKQEEKMGDVIERKKMVEIEEQEVQRKERDLVLPLNYQLKQKLSAFKQLGKRTETLEVARAEAERIRKIGQAEAEAIVMVGKAESEAMKARAGAYAGFGNAGVCAMVTEALPLIAAEIAAPLARVEEITIIGGNQDNSTLVGELTKAIGSLNPAIKGLTGIDVAAALGQKYGAEQKGQRSK</sequence>
<dbReference type="EMBL" id="LJIJ01005679">
    <property type="protein sequence ID" value="ODM87281.1"/>
    <property type="molecule type" value="Genomic_DNA"/>
</dbReference>
<dbReference type="GO" id="GO:0072659">
    <property type="term" value="P:protein localization to plasma membrane"/>
    <property type="evidence" value="ECO:0007669"/>
    <property type="project" value="TreeGrafter"/>
</dbReference>
<dbReference type="SUPFAM" id="SSF117892">
    <property type="entry name" value="Band 7/SPFH domain"/>
    <property type="match status" value="1"/>
</dbReference>
<dbReference type="OrthoDB" id="6080404at2759"/>
<dbReference type="PANTHER" id="PTHR13806:SF46">
    <property type="entry name" value="FLOTILLIN-1-RELATED"/>
    <property type="match status" value="1"/>
</dbReference>
<evidence type="ECO:0000256" key="1">
    <source>
        <dbReference type="RuleBase" id="RU366054"/>
    </source>
</evidence>
<reference evidence="2 3" key="1">
    <citation type="journal article" date="2016" name="Genome Biol. Evol.">
        <title>Gene Family Evolution Reflects Adaptation to Soil Environmental Stressors in the Genome of the Collembolan Orchesella cincta.</title>
        <authorList>
            <person name="Faddeeva-Vakhrusheva A."/>
            <person name="Derks M.F."/>
            <person name="Anvar S.Y."/>
            <person name="Agamennone V."/>
            <person name="Suring W."/>
            <person name="Smit S."/>
            <person name="van Straalen N.M."/>
            <person name="Roelofs D."/>
        </authorList>
    </citation>
    <scope>NUCLEOTIDE SEQUENCE [LARGE SCALE GENOMIC DNA]</scope>
    <source>
        <tissue evidence="2">Mixed pool</tissue>
    </source>
</reference>
<dbReference type="GO" id="GO:0016600">
    <property type="term" value="C:flotillin complex"/>
    <property type="evidence" value="ECO:0007669"/>
    <property type="project" value="TreeGrafter"/>
</dbReference>
<gene>
    <name evidence="2" type="ORF">Ocin01_19401</name>
</gene>
<comment type="caution">
    <text evidence="2">The sequence shown here is derived from an EMBL/GenBank/DDBJ whole genome shotgun (WGS) entry which is preliminary data.</text>
</comment>
<comment type="similarity">
    <text evidence="1">Belongs to the band 7/mec-2 family. Flotillin subfamily.</text>
</comment>